<name>A0A553MR40_9TELE</name>
<reference evidence="2 3" key="1">
    <citation type="journal article" date="2019" name="Sci. Data">
        <title>Hybrid genome assembly and annotation of Danionella translucida.</title>
        <authorList>
            <person name="Kadobianskyi M."/>
            <person name="Schulze L."/>
            <person name="Schuelke M."/>
            <person name="Judkewitz B."/>
        </authorList>
    </citation>
    <scope>NUCLEOTIDE SEQUENCE [LARGE SCALE GENOMIC DNA]</scope>
    <source>
        <strain evidence="2 3">Bolton</strain>
    </source>
</reference>
<dbReference type="EMBL" id="SRMA01027314">
    <property type="protein sequence ID" value="TRY55642.1"/>
    <property type="molecule type" value="Genomic_DNA"/>
</dbReference>
<evidence type="ECO:0000313" key="2">
    <source>
        <dbReference type="EMBL" id="TRY55642.1"/>
    </source>
</evidence>
<feature type="domain" description="Transmembrane protein TMEM132 cohesin-like" evidence="1">
    <location>
        <begin position="57"/>
        <end position="110"/>
    </location>
</feature>
<dbReference type="PANTHER" id="PTHR13388:SF28">
    <property type="entry name" value="TRANSMEMBRANE PROTEIN 132C"/>
    <property type="match status" value="1"/>
</dbReference>
<dbReference type="PANTHER" id="PTHR13388">
    <property type="entry name" value="DETONATOR, ISOFORM E"/>
    <property type="match status" value="1"/>
</dbReference>
<dbReference type="Proteomes" id="UP000316079">
    <property type="component" value="Unassembled WGS sequence"/>
</dbReference>
<dbReference type="OrthoDB" id="10026202at2759"/>
<proteinExistence type="predicted"/>
<protein>
    <recommendedName>
        <fullName evidence="1">Transmembrane protein TMEM132 cohesin-like domain-containing protein</fullName>
    </recommendedName>
</protein>
<dbReference type="Pfam" id="PF23039">
    <property type="entry name" value="TMEM132_3rd"/>
    <property type="match status" value="1"/>
</dbReference>
<organism evidence="2 3">
    <name type="scientific">Danionella cerebrum</name>
    <dbReference type="NCBI Taxonomy" id="2873325"/>
    <lineage>
        <taxon>Eukaryota</taxon>
        <taxon>Metazoa</taxon>
        <taxon>Chordata</taxon>
        <taxon>Craniata</taxon>
        <taxon>Vertebrata</taxon>
        <taxon>Euteleostomi</taxon>
        <taxon>Actinopterygii</taxon>
        <taxon>Neopterygii</taxon>
        <taxon>Teleostei</taxon>
        <taxon>Ostariophysi</taxon>
        <taxon>Cypriniformes</taxon>
        <taxon>Danionidae</taxon>
        <taxon>Danioninae</taxon>
        <taxon>Danionella</taxon>
    </lineage>
</organism>
<accession>A0A553MR40</accession>
<gene>
    <name evidence="2" type="ORF">DNTS_008839</name>
</gene>
<evidence type="ECO:0000259" key="1">
    <source>
        <dbReference type="Pfam" id="PF23039"/>
    </source>
</evidence>
<evidence type="ECO:0000313" key="3">
    <source>
        <dbReference type="Proteomes" id="UP000316079"/>
    </source>
</evidence>
<dbReference type="InterPro" id="IPR055421">
    <property type="entry name" value="TMEM132_3rd"/>
</dbReference>
<comment type="caution">
    <text evidence="2">The sequence shown here is derived from an EMBL/GenBank/DDBJ whole genome shotgun (WGS) entry which is preliminary data.</text>
</comment>
<sequence>MGWFSVILRNGFSLFKSELRLGGFEQGLVQQKPLIFPDLKVPSSLSSNICLPLFPPRLDGSFYEIMWVDFEIDNFITVRSSQSVRWQIEYPSSGASAEVISTIYISQRDIIGIVPIAEVRAHHSHHQHVF</sequence>
<keyword evidence="3" id="KW-1185">Reference proteome</keyword>
<dbReference type="InterPro" id="IPR026307">
    <property type="entry name" value="TMEM132"/>
</dbReference>
<dbReference type="AlphaFoldDB" id="A0A553MR40"/>